<accession>A0ACD3ZR50</accession>
<proteinExistence type="predicted"/>
<sequence>MLRASRTRAGSAVRSFATVNRARGQAPLSRFEPDHSVDYIGFLDKLPRLREILDRPLTYAEKVLLAHLDEGHEGKVIRGSTQLKLRPRRIACQDATAQMAIIQFMTAGLDKTAVPTTVHCDHLIVGRDGSQKDLAGALASHGEVYEFMSSACQRYNMGFWKPNAGIIHQIVLENYAYPGGMLIGTDSHTPNAGGMGMIAIGVGGADAVDVMSGLPLEIMAPNVVGVKLTGQLSGWASPKDVINKVAGILGVKGGTGNIIEYFGPGAATISASGMASITNMGAETGATTSIFPYSDSMSAYLRATRRPELAEAVQLAKHELRADEGAEYDRIIEIDLSTLEPRINGPFTPDLSTPISKFGQAARENQWPEKLTAGLIGSCTNSSFEDLSRAASLAQQALDAGLKPKMPLLLSPGSEQTNQTLKREGVIDVFERLGSKVLSNACGPCCGSWDRTEMKKGTPNSILASYNRNFTGRLDGNPATHAFLSSPEMVMAKVFSDDLGFDPVRDSLVTESGDEFRFQPPRGDALPADAYENADHVYEAPSTDAQFRQTVTVQISPDSQRLQRLAPFRPWSGKDFHECPILIKTAGKCTTDHITTAGPWMRFRGHLENISNNTLIGAVNADNNQVNKVVNQITGEQGGVPDTARDYQQRGLPWVVVADHNYGEGSSREHAALQPRYLGGVAIIARSFARIHEANLKKQGMLALTFTDDTAYDRIKASDCVSIVGLADLAPGQTVRLRITSKDGKSWDTEANHTFTREQVEYFKAGSALNVMASRISDRSSPSASS</sequence>
<protein>
    <submittedName>
        <fullName evidence="1">Uncharacterized protein</fullName>
    </submittedName>
</protein>
<organism evidence="1 2">
    <name type="scientific">Fusarium solani subsp. cucurbitae</name>
    <name type="common">Neocosmosporum cucurbitae</name>
    <dbReference type="NCBI Taxonomy" id="2747967"/>
    <lineage>
        <taxon>Eukaryota</taxon>
        <taxon>Fungi</taxon>
        <taxon>Dikarya</taxon>
        <taxon>Ascomycota</taxon>
        <taxon>Pezizomycotina</taxon>
        <taxon>Sordariomycetes</taxon>
        <taxon>Hypocreomycetidae</taxon>
        <taxon>Hypocreales</taxon>
        <taxon>Nectriaceae</taxon>
        <taxon>Fusarium</taxon>
        <taxon>Fusarium solani species complex</taxon>
    </lineage>
</organism>
<reference evidence="1" key="1">
    <citation type="submission" date="2021-11" db="EMBL/GenBank/DDBJ databases">
        <title>Fusarium solani-melongenae Genome sequencing and assembly.</title>
        <authorList>
            <person name="Xie S."/>
            <person name="Huang L."/>
            <person name="Zhang X."/>
        </authorList>
    </citation>
    <scope>NUCLEOTIDE SEQUENCE</scope>
    <source>
        <strain evidence="1">CRI 24-3</strain>
    </source>
</reference>
<dbReference type="Proteomes" id="UP000830768">
    <property type="component" value="Chromosome 13"/>
</dbReference>
<evidence type="ECO:0000313" key="2">
    <source>
        <dbReference type="Proteomes" id="UP000830768"/>
    </source>
</evidence>
<dbReference type="EMBL" id="CP090041">
    <property type="protein sequence ID" value="UPL03840.1"/>
    <property type="molecule type" value="Genomic_DNA"/>
</dbReference>
<keyword evidence="2" id="KW-1185">Reference proteome</keyword>
<name>A0ACD3ZR50_FUSSC</name>
<gene>
    <name evidence="1" type="ORF">LCI18_014774</name>
</gene>
<evidence type="ECO:0000313" key="1">
    <source>
        <dbReference type="EMBL" id="UPL03840.1"/>
    </source>
</evidence>